<dbReference type="PANTHER" id="PTHR13412">
    <property type="entry name" value="T-CELL IMMUNOMODULATORY PROTEIN HOMOLOG"/>
    <property type="match status" value="1"/>
</dbReference>
<feature type="region of interest" description="Disordered" evidence="23">
    <location>
        <begin position="1199"/>
        <end position="1230"/>
    </location>
</feature>
<evidence type="ECO:0000256" key="15">
    <source>
        <dbReference type="ARBA" id="ARBA00022833"/>
    </source>
</evidence>
<dbReference type="SUPFAM" id="SSF57850">
    <property type="entry name" value="RING/U-box"/>
    <property type="match status" value="1"/>
</dbReference>
<evidence type="ECO:0000259" key="26">
    <source>
        <dbReference type="PROSITE" id="PS50089"/>
    </source>
</evidence>
<keyword evidence="10" id="KW-0808">Transferase</keyword>
<dbReference type="Gene3D" id="3.30.40.10">
    <property type="entry name" value="Zinc/RING finger domain, C3HC4 (zinc finger)"/>
    <property type="match status" value="1"/>
</dbReference>
<evidence type="ECO:0000256" key="21">
    <source>
        <dbReference type="ARBA" id="ARBA00035390"/>
    </source>
</evidence>
<evidence type="ECO:0000256" key="9">
    <source>
        <dbReference type="ARBA" id="ARBA00022490"/>
    </source>
</evidence>
<keyword evidence="14" id="KW-0833">Ubl conjugation pathway</keyword>
<dbReference type="GO" id="GO:0005634">
    <property type="term" value="C:nucleus"/>
    <property type="evidence" value="ECO:0007669"/>
    <property type="project" value="UniProtKB-SubCell"/>
</dbReference>
<feature type="transmembrane region" description="Helical" evidence="24">
    <location>
        <begin position="596"/>
        <end position="618"/>
    </location>
</feature>
<evidence type="ECO:0000256" key="7">
    <source>
        <dbReference type="ARBA" id="ARBA00008117"/>
    </source>
</evidence>
<name>A0A8J6H891_TENMO</name>
<evidence type="ECO:0000256" key="8">
    <source>
        <dbReference type="ARBA" id="ARBA00012483"/>
    </source>
</evidence>
<evidence type="ECO:0000256" key="6">
    <source>
        <dbReference type="ARBA" id="ARBA00006496"/>
    </source>
</evidence>
<evidence type="ECO:0000256" key="19">
    <source>
        <dbReference type="ARBA" id="ARBA00023242"/>
    </source>
</evidence>
<dbReference type="GO" id="GO:0005886">
    <property type="term" value="C:plasma membrane"/>
    <property type="evidence" value="ECO:0007669"/>
    <property type="project" value="TreeGrafter"/>
</dbReference>
<gene>
    <name evidence="27" type="ORF">GEV33_013140</name>
</gene>
<dbReference type="GO" id="GO:0008270">
    <property type="term" value="F:zinc ion binding"/>
    <property type="evidence" value="ECO:0007669"/>
    <property type="project" value="UniProtKB-KW"/>
</dbReference>
<dbReference type="Gene3D" id="2.130.10.130">
    <property type="entry name" value="Integrin alpha, N-terminal"/>
    <property type="match status" value="1"/>
</dbReference>
<keyword evidence="17 24" id="KW-0472">Membrane</keyword>
<keyword evidence="9" id="KW-0963">Cytoplasm</keyword>
<evidence type="ECO:0000256" key="5">
    <source>
        <dbReference type="ARBA" id="ARBA00004906"/>
    </source>
</evidence>
<feature type="compositionally biased region" description="Basic and acidic residues" evidence="23">
    <location>
        <begin position="1158"/>
        <end position="1170"/>
    </location>
</feature>
<proteinExistence type="inferred from homology"/>
<dbReference type="InterPro" id="IPR017907">
    <property type="entry name" value="Znf_RING_CS"/>
</dbReference>
<dbReference type="GO" id="GO:0005737">
    <property type="term" value="C:cytoplasm"/>
    <property type="evidence" value="ECO:0007669"/>
    <property type="project" value="UniProtKB-SubCell"/>
</dbReference>
<evidence type="ECO:0000256" key="22">
    <source>
        <dbReference type="PROSITE-ProRule" id="PRU00175"/>
    </source>
</evidence>
<dbReference type="InterPro" id="IPR001841">
    <property type="entry name" value="Znf_RING"/>
</dbReference>
<comment type="similarity">
    <text evidence="6">Belongs to the TIP family.</text>
</comment>
<sequence>MAGDHLIIGFITLLSWTRLSQSSDITNLVFGKLTDGMPAAFGDFNSDELTDVFVLRDEGKTVEILLAHEEEPLLRVAKPNRLSCTFKNKLITSVVPGDFDGDAFMDIMVTTVYKGSERTLHPHTYAHIIWGGANHLNCSTDRAQIPMIGQPLALDYNQDMIVDLFGQDTDNTRVFWVFNNTRNLPEKIPLEDNKRRTELSIPHSNAFIDLNEDYMADLFITTKEEFEIWLGNEHKGKFVFNTSIQHPKKAVKIGQSLFMDVELKGQMDLVTPVCYDDSCQNSALLVYSNGEWHNLQINFKDDNGATWGFALKPGSKYMDTITLHSGDFNMDGYPDVLATLSPNDPEHPQSLLLENVPCQTSCGKFKRSYVIRWNILNSFKNGTAMAAFFDFYQDGVLDVILVTYEHKEYKVAAFKNSLDYDANFIKVMVLTGLSNKNNPMMMGRVGKKRRTYGTNLPGPLISYKTTTQEGYVRHGASAQLPQSAHFSLNLPYTIFGLGRTPNFVDSLTVGLSNHSRSWNQIIPNSQMVVIPWPANEPSRWKAQLFVTPSKLILMSVAALTGICGIITVIIGVLYWKERQEDKKERLSESHRFHFDAIDFIKHGFLKCLLLICVLPLHVEELNSPNNHRFLRLEDVDMEKKGSRSVQPASKGLTSDSKKSQDGASGKLWPRAGRRRESAGGSQAAKGEPSRKPTPQRTTKTFDNKRPRPRGTFNAGSTVGRTETTRVEYEDDGEVGSVFQPGSKKQSFQHLIKFSFDTPAREGRYQFDRGFSNKNSNRLIYTKKHKYKKEHFLQANCQFVVNTSGDYKQYMNNPDALVDWSLIEQVNVQVCDYPSCPICLYPPVAAKMTRCGHIYCWSCVLHYLSLSDKTWRTCPICYESVNKQDLKSVVSKPYKTFNVDDTITFKLMKRPKGSLVTYPATAVVREDEVFKLSDTESTDVYSKLLLASRAEILSIIEREHNELMAQLLENGECPENCFIEEALRLLCDRRETVLQSAETSSAIDHGKCNVDESVNETFENLDISDSTEAVSSNTLDHSNVNAETLDISTMNQQSKFHYFYQASDGQHIYLYALNAKMLEYTYGSLEYGPKTLSGKILEKEGGSMTEELRKRLRYLQHLPVTCQFEVAEIHLKQPVITKETLDHFNDQLEKRRKRRQRRAREEKRREKQIAAEENRLMGKYQAPQLHIESQAQFPCFETRTRTESECTQPSEGSLSESTVTPPNSVNTENEHAGPSFAKMLASAKKPETSKWPALKTTPPPTKLINVTGQRINSTSFKVCNRSDSEPDVEEFDPVPPSTSLGEAIVQALQKAEENDIFTESGAVPTGKKKKIKNRQKVLFTTNLAPCRVYDNEYKECTSIRGRFHQYFIFGKTVDCIPWKRDYDNCCRWQDNKDIKSAGELIESEKLRRKERLTPHYTNDVWKRRKSPPDNWNCPLPENIQKEYETSYLNIKSKEMKGEIPPQMDPSEFCVLM</sequence>
<feature type="region of interest" description="Disordered" evidence="23">
    <location>
        <begin position="1146"/>
        <end position="1170"/>
    </location>
</feature>
<reference evidence="27" key="2">
    <citation type="submission" date="2021-08" db="EMBL/GenBank/DDBJ databases">
        <authorList>
            <person name="Eriksson T."/>
        </authorList>
    </citation>
    <scope>NUCLEOTIDE SEQUENCE</scope>
    <source>
        <strain evidence="27">Stoneville</strain>
        <tissue evidence="27">Whole head</tissue>
    </source>
</reference>
<keyword evidence="11 24" id="KW-0812">Transmembrane</keyword>
<keyword evidence="18" id="KW-0325">Glycoprotein</keyword>
<evidence type="ECO:0000256" key="20">
    <source>
        <dbReference type="ARBA" id="ARBA00035131"/>
    </source>
</evidence>
<accession>A0A8J6H891</accession>
<feature type="region of interest" description="Disordered" evidence="23">
    <location>
        <begin position="640"/>
        <end position="741"/>
    </location>
</feature>
<dbReference type="InterPro" id="IPR028994">
    <property type="entry name" value="Integrin_alpha_N"/>
</dbReference>
<dbReference type="Pfam" id="PF11326">
    <property type="entry name" value="PANTS-like"/>
    <property type="match status" value="1"/>
</dbReference>
<organism evidence="27 28">
    <name type="scientific">Tenebrio molitor</name>
    <name type="common">Yellow mealworm beetle</name>
    <dbReference type="NCBI Taxonomy" id="7067"/>
    <lineage>
        <taxon>Eukaryota</taxon>
        <taxon>Metazoa</taxon>
        <taxon>Ecdysozoa</taxon>
        <taxon>Arthropoda</taxon>
        <taxon>Hexapoda</taxon>
        <taxon>Insecta</taxon>
        <taxon>Pterygota</taxon>
        <taxon>Neoptera</taxon>
        <taxon>Endopterygota</taxon>
        <taxon>Coleoptera</taxon>
        <taxon>Polyphaga</taxon>
        <taxon>Cucujiformia</taxon>
        <taxon>Tenebrionidae</taxon>
        <taxon>Tenebrio</taxon>
    </lineage>
</organism>
<feature type="compositionally biased region" description="Polar residues" evidence="23">
    <location>
        <begin position="1204"/>
        <end position="1226"/>
    </location>
</feature>
<dbReference type="InterPro" id="IPR024881">
    <property type="entry name" value="Tip"/>
</dbReference>
<keyword evidence="25" id="KW-0732">Signal</keyword>
<dbReference type="GO" id="GO:0061630">
    <property type="term" value="F:ubiquitin protein ligase activity"/>
    <property type="evidence" value="ECO:0007669"/>
    <property type="project" value="UniProtKB-EC"/>
</dbReference>
<evidence type="ECO:0000256" key="10">
    <source>
        <dbReference type="ARBA" id="ARBA00022679"/>
    </source>
</evidence>
<feature type="domain" description="RING-type" evidence="26">
    <location>
        <begin position="835"/>
        <end position="876"/>
    </location>
</feature>
<evidence type="ECO:0000256" key="11">
    <source>
        <dbReference type="ARBA" id="ARBA00022692"/>
    </source>
</evidence>
<keyword evidence="15" id="KW-0862">Zinc</keyword>
<comment type="subcellular location">
    <subcellularLocation>
        <location evidence="4">Cytoplasm</location>
    </subcellularLocation>
    <subcellularLocation>
        <location evidence="3">Membrane</location>
        <topology evidence="3">Single-pass type I membrane protein</topology>
    </subcellularLocation>
    <subcellularLocation>
        <location evidence="2">Nucleus</location>
    </subcellularLocation>
</comment>
<dbReference type="InterPro" id="IPR021475">
    <property type="entry name" value="Pants/Emi1-like"/>
</dbReference>
<evidence type="ECO:0000256" key="24">
    <source>
        <dbReference type="SAM" id="Phobius"/>
    </source>
</evidence>
<evidence type="ECO:0000313" key="28">
    <source>
        <dbReference type="Proteomes" id="UP000719412"/>
    </source>
</evidence>
<protein>
    <recommendedName>
        <fullName evidence="20">E3 ubiquitin-protein ligase RNF10</fullName>
        <ecNumber evidence="8">2.3.2.27</ecNumber>
    </recommendedName>
    <alternativeName>
        <fullName evidence="21">RING finger protein 10</fullName>
    </alternativeName>
</protein>
<dbReference type="Pfam" id="PF23122">
    <property type="entry name" value="C2_ITFG1"/>
    <property type="match status" value="1"/>
</dbReference>
<feature type="signal peptide" evidence="25">
    <location>
        <begin position="1"/>
        <end position="22"/>
    </location>
</feature>
<evidence type="ECO:0000256" key="4">
    <source>
        <dbReference type="ARBA" id="ARBA00004496"/>
    </source>
</evidence>
<evidence type="ECO:0000256" key="14">
    <source>
        <dbReference type="ARBA" id="ARBA00022786"/>
    </source>
</evidence>
<dbReference type="InterPro" id="IPR057089">
    <property type="entry name" value="C2_TIP"/>
</dbReference>
<evidence type="ECO:0000256" key="13">
    <source>
        <dbReference type="ARBA" id="ARBA00022771"/>
    </source>
</evidence>
<dbReference type="Pfam" id="PF00097">
    <property type="entry name" value="zf-C3HC4"/>
    <property type="match status" value="1"/>
</dbReference>
<dbReference type="SMART" id="SM00184">
    <property type="entry name" value="RING"/>
    <property type="match status" value="1"/>
</dbReference>
<feature type="compositionally biased region" description="Polar residues" evidence="23">
    <location>
        <begin position="643"/>
        <end position="654"/>
    </location>
</feature>
<dbReference type="InterPro" id="IPR018957">
    <property type="entry name" value="Znf_C3HC4_RING-type"/>
</dbReference>
<evidence type="ECO:0000256" key="18">
    <source>
        <dbReference type="ARBA" id="ARBA00023180"/>
    </source>
</evidence>
<keyword evidence="16 24" id="KW-1133">Transmembrane helix</keyword>
<evidence type="ECO:0000256" key="2">
    <source>
        <dbReference type="ARBA" id="ARBA00004123"/>
    </source>
</evidence>
<dbReference type="PROSITE" id="PS50089">
    <property type="entry name" value="ZF_RING_2"/>
    <property type="match status" value="1"/>
</dbReference>
<dbReference type="PANTHER" id="PTHR13412:SF0">
    <property type="entry name" value="T-CELL IMMUNOMODULATORY PROTEIN"/>
    <property type="match status" value="1"/>
</dbReference>
<evidence type="ECO:0000256" key="3">
    <source>
        <dbReference type="ARBA" id="ARBA00004479"/>
    </source>
</evidence>
<keyword evidence="12" id="KW-0479">Metal-binding</keyword>
<comment type="similarity">
    <text evidence="7">Belongs to the RNF10 family.</text>
</comment>
<feature type="chain" id="PRO_5035329569" description="E3 ubiquitin-protein ligase RNF10" evidence="25">
    <location>
        <begin position="23"/>
        <end position="1471"/>
    </location>
</feature>
<dbReference type="FunFam" id="3.30.40.10:FF:000112">
    <property type="entry name" value="RING finger protein 10"/>
    <property type="match status" value="1"/>
</dbReference>
<keyword evidence="19" id="KW-0539">Nucleus</keyword>
<dbReference type="CDD" id="cd16536">
    <property type="entry name" value="RING-HC_RNF10"/>
    <property type="match status" value="1"/>
</dbReference>
<comment type="catalytic activity">
    <reaction evidence="1">
        <text>S-ubiquitinyl-[E2 ubiquitin-conjugating enzyme]-L-cysteine + [acceptor protein]-L-lysine = [E2 ubiquitin-conjugating enzyme]-L-cysteine + N(6)-ubiquitinyl-[acceptor protein]-L-lysine.</text>
        <dbReference type="EC" id="2.3.2.27"/>
    </reaction>
</comment>
<dbReference type="PROSITE" id="PS00518">
    <property type="entry name" value="ZF_RING_1"/>
    <property type="match status" value="1"/>
</dbReference>
<dbReference type="Proteomes" id="UP000719412">
    <property type="component" value="Unassembled WGS sequence"/>
</dbReference>
<evidence type="ECO:0000256" key="1">
    <source>
        <dbReference type="ARBA" id="ARBA00000900"/>
    </source>
</evidence>
<evidence type="ECO:0000256" key="23">
    <source>
        <dbReference type="SAM" id="MobiDB-lite"/>
    </source>
</evidence>
<evidence type="ECO:0000256" key="12">
    <source>
        <dbReference type="ARBA" id="ARBA00022723"/>
    </source>
</evidence>
<feature type="transmembrane region" description="Helical" evidence="24">
    <location>
        <begin position="551"/>
        <end position="575"/>
    </location>
</feature>
<dbReference type="InterPro" id="IPR013083">
    <property type="entry name" value="Znf_RING/FYVE/PHD"/>
</dbReference>
<evidence type="ECO:0000256" key="17">
    <source>
        <dbReference type="ARBA" id="ARBA00023136"/>
    </source>
</evidence>
<dbReference type="EMBL" id="JABDTM020028002">
    <property type="protein sequence ID" value="KAH0809651.1"/>
    <property type="molecule type" value="Genomic_DNA"/>
</dbReference>
<comment type="pathway">
    <text evidence="5">Protein modification; protein ubiquitination.</text>
</comment>
<keyword evidence="28" id="KW-1185">Reference proteome</keyword>
<evidence type="ECO:0000256" key="25">
    <source>
        <dbReference type="SAM" id="SignalP"/>
    </source>
</evidence>
<evidence type="ECO:0000256" key="16">
    <source>
        <dbReference type="ARBA" id="ARBA00022989"/>
    </source>
</evidence>
<reference evidence="27" key="1">
    <citation type="journal article" date="2020" name="J Insects Food Feed">
        <title>The yellow mealworm (Tenebrio molitor) genome: a resource for the emerging insects as food and feed industry.</title>
        <authorList>
            <person name="Eriksson T."/>
            <person name="Andere A."/>
            <person name="Kelstrup H."/>
            <person name="Emery V."/>
            <person name="Picard C."/>
        </authorList>
    </citation>
    <scope>NUCLEOTIDE SEQUENCE</scope>
    <source>
        <strain evidence="27">Stoneville</strain>
        <tissue evidence="27">Whole head</tissue>
    </source>
</reference>
<keyword evidence="13 22" id="KW-0863">Zinc-finger</keyword>
<dbReference type="EC" id="2.3.2.27" evidence="8"/>
<dbReference type="SUPFAM" id="SSF69318">
    <property type="entry name" value="Integrin alpha N-terminal domain"/>
    <property type="match status" value="1"/>
</dbReference>
<evidence type="ECO:0000313" key="27">
    <source>
        <dbReference type="EMBL" id="KAH0809651.1"/>
    </source>
</evidence>
<dbReference type="GO" id="GO:0045893">
    <property type="term" value="P:positive regulation of DNA-templated transcription"/>
    <property type="evidence" value="ECO:0007669"/>
    <property type="project" value="UniProtKB-ARBA"/>
</dbReference>
<comment type="caution">
    <text evidence="27">The sequence shown here is derived from an EMBL/GenBank/DDBJ whole genome shotgun (WGS) entry which is preliminary data.</text>
</comment>